<dbReference type="Pfam" id="PF06026">
    <property type="entry name" value="Rib_5-P_isom_A"/>
    <property type="match status" value="1"/>
</dbReference>
<dbReference type="Gene3D" id="3.40.50.1360">
    <property type="match status" value="1"/>
</dbReference>
<dbReference type="GO" id="GO:0004751">
    <property type="term" value="F:ribose-5-phosphate isomerase activity"/>
    <property type="evidence" value="ECO:0007669"/>
    <property type="project" value="UniProtKB-EC"/>
</dbReference>
<gene>
    <name evidence="6" type="ORF">BBOV_III002460</name>
</gene>
<dbReference type="InterPro" id="IPR050262">
    <property type="entry name" value="Ribose-5P_isomerase"/>
</dbReference>
<name>A7AMM8_BABBO</name>
<dbReference type="PANTHER" id="PTHR43748">
    <property type="entry name" value="RIBOSE-5-PHOSPHATE ISOMERASE 3, CHLOROPLASTIC-RELATED"/>
    <property type="match status" value="1"/>
</dbReference>
<dbReference type="InterPro" id="IPR037171">
    <property type="entry name" value="NagB/RpiA_transferase-like"/>
</dbReference>
<dbReference type="InParanoid" id="A7AMM8"/>
<dbReference type="Proteomes" id="UP000002173">
    <property type="component" value="Unassembled WGS sequence"/>
</dbReference>
<protein>
    <recommendedName>
        <fullName evidence="4">ribose-5-phosphate isomerase</fullName>
        <ecNumber evidence="4">5.3.1.6</ecNumber>
    </recommendedName>
</protein>
<dbReference type="KEGG" id="bbo:BBOV_III002460"/>
<evidence type="ECO:0000256" key="5">
    <source>
        <dbReference type="ARBA" id="ARBA00023235"/>
    </source>
</evidence>
<organism evidence="6 7">
    <name type="scientific">Babesia bovis</name>
    <dbReference type="NCBI Taxonomy" id="5865"/>
    <lineage>
        <taxon>Eukaryota</taxon>
        <taxon>Sar</taxon>
        <taxon>Alveolata</taxon>
        <taxon>Apicomplexa</taxon>
        <taxon>Aconoidasida</taxon>
        <taxon>Piroplasmida</taxon>
        <taxon>Babesiidae</taxon>
        <taxon>Babesia</taxon>
    </lineage>
</organism>
<dbReference type="EMBL" id="AAXT01000001">
    <property type="protein sequence ID" value="EDO07812.1"/>
    <property type="molecule type" value="Genomic_DNA"/>
</dbReference>
<dbReference type="SUPFAM" id="SSF100950">
    <property type="entry name" value="NagB/RpiA/CoA transferase-like"/>
    <property type="match status" value="1"/>
</dbReference>
<reference evidence="7" key="2">
    <citation type="journal article" date="2020" name="Data Brief">
        <title>Transcriptome dataset of Babesia bovis life stages within vertebrate and invertebrate hosts.</title>
        <authorList>
            <person name="Ueti M.W."/>
            <person name="Johnson W.C."/>
            <person name="Kappmeyer L.S."/>
            <person name="Herndon D.R."/>
            <person name="Mousel M.R."/>
            <person name="Reif K.E."/>
            <person name="Taus N.S."/>
            <person name="Ifeonu O.O."/>
            <person name="Silva J.C."/>
            <person name="Suarez C.E."/>
            <person name="Brayton K.A."/>
        </authorList>
    </citation>
    <scope>NUCLEOTIDE SEQUENCE [LARGE SCALE GENOMIC DNA]</scope>
</reference>
<evidence type="ECO:0000256" key="3">
    <source>
        <dbReference type="ARBA" id="ARBA00008088"/>
    </source>
</evidence>
<comment type="caution">
    <text evidence="6">The sequence shown here is derived from an EMBL/GenBank/DDBJ whole genome shotgun (WGS) entry which is preliminary data.</text>
</comment>
<keyword evidence="5 6" id="KW-0413">Isomerase</keyword>
<dbReference type="UniPathway" id="UPA00115">
    <property type="reaction ID" value="UER00412"/>
</dbReference>
<evidence type="ECO:0000313" key="7">
    <source>
        <dbReference type="Proteomes" id="UP000002173"/>
    </source>
</evidence>
<dbReference type="InterPro" id="IPR004788">
    <property type="entry name" value="Ribose5P_isomerase_type_A"/>
</dbReference>
<evidence type="ECO:0000313" key="6">
    <source>
        <dbReference type="EMBL" id="EDO07812.1"/>
    </source>
</evidence>
<dbReference type="NCBIfam" id="TIGR00021">
    <property type="entry name" value="rpiA"/>
    <property type="match status" value="1"/>
</dbReference>
<dbReference type="NCBIfam" id="NF001924">
    <property type="entry name" value="PRK00702.1"/>
    <property type="match status" value="1"/>
</dbReference>
<comment type="pathway">
    <text evidence="2">Carbohydrate degradation; pentose phosphate pathway; D-ribose 5-phosphate from D-ribulose 5-phosphate (non-oxidative stage): step 1/1.</text>
</comment>
<keyword evidence="7" id="KW-1185">Reference proteome</keyword>
<dbReference type="FunCoup" id="A7AMM8">
    <property type="interactions" value="229"/>
</dbReference>
<dbReference type="PANTHER" id="PTHR43748:SF3">
    <property type="entry name" value="RIBOSE-5-PHOSPHATE ISOMERASE 3, CHLOROPLASTIC-RELATED"/>
    <property type="match status" value="1"/>
</dbReference>
<dbReference type="Gene3D" id="3.30.70.260">
    <property type="match status" value="1"/>
</dbReference>
<dbReference type="eggNOG" id="KOG3075">
    <property type="taxonomic scope" value="Eukaryota"/>
</dbReference>
<proteinExistence type="inferred from homology"/>
<comment type="catalytic activity">
    <reaction evidence="1">
        <text>aldehydo-D-ribose 5-phosphate = D-ribulose 5-phosphate</text>
        <dbReference type="Rhea" id="RHEA:14657"/>
        <dbReference type="ChEBI" id="CHEBI:58121"/>
        <dbReference type="ChEBI" id="CHEBI:58273"/>
        <dbReference type="EC" id="5.3.1.6"/>
    </reaction>
</comment>
<evidence type="ECO:0000256" key="4">
    <source>
        <dbReference type="ARBA" id="ARBA00011959"/>
    </source>
</evidence>
<dbReference type="CDD" id="cd01398">
    <property type="entry name" value="RPI_A"/>
    <property type="match status" value="1"/>
</dbReference>
<dbReference type="GO" id="GO:0009052">
    <property type="term" value="P:pentose-phosphate shunt, non-oxidative branch"/>
    <property type="evidence" value="ECO:0007669"/>
    <property type="project" value="InterPro"/>
</dbReference>
<dbReference type="EC" id="5.3.1.6" evidence="4"/>
<dbReference type="RefSeq" id="XP_001611380.1">
    <property type="nucleotide sequence ID" value="XM_001611330.1"/>
</dbReference>
<reference evidence="6 7" key="1">
    <citation type="journal article" date="2007" name="PLoS Pathog.">
        <title>Genome sequence of Babesia bovis and comparative analysis of apicomplexan hemoprotozoa.</title>
        <authorList>
            <person name="Brayton K.A."/>
            <person name="Lau A.O.T."/>
            <person name="Herndon D.R."/>
            <person name="Hannick L."/>
            <person name="Kappmeyer L.S."/>
            <person name="Berens S.J."/>
            <person name="Bidwell S.L."/>
            <person name="Brown W.C."/>
            <person name="Crabtree J."/>
            <person name="Fadrosh D."/>
            <person name="Feldblum T."/>
            <person name="Forberger H.A."/>
            <person name="Haas B.J."/>
            <person name="Howell J.M."/>
            <person name="Khouri H."/>
            <person name="Koo H."/>
            <person name="Mann D.J."/>
            <person name="Norimine J."/>
            <person name="Paulsen I.T."/>
            <person name="Radune D."/>
            <person name="Ren Q."/>
            <person name="Smith R.K. Jr."/>
            <person name="Suarez C.E."/>
            <person name="White O."/>
            <person name="Wortman J.R."/>
            <person name="Knowles D.P. Jr."/>
            <person name="McElwain T.F."/>
            <person name="Nene V.M."/>
        </authorList>
    </citation>
    <scope>NUCLEOTIDE SEQUENCE [LARGE SCALE GENOMIC DNA]</scope>
    <source>
        <strain evidence="6">T2Bo</strain>
    </source>
</reference>
<accession>A7AMM8</accession>
<evidence type="ECO:0000256" key="2">
    <source>
        <dbReference type="ARBA" id="ARBA00004988"/>
    </source>
</evidence>
<dbReference type="STRING" id="5865.A7AMM8"/>
<evidence type="ECO:0000256" key="1">
    <source>
        <dbReference type="ARBA" id="ARBA00001713"/>
    </source>
</evidence>
<dbReference type="AlphaFoldDB" id="A7AMM8"/>
<dbReference type="GeneID" id="5479626"/>
<dbReference type="FunFam" id="3.40.50.1360:FF:000001">
    <property type="entry name" value="Ribose-5-phosphate isomerase A"/>
    <property type="match status" value="1"/>
</dbReference>
<dbReference type="SUPFAM" id="SSF75445">
    <property type="entry name" value="D-ribose-5-phosphate isomerase (RpiA), lid domain"/>
    <property type="match status" value="1"/>
</dbReference>
<dbReference type="OMA" id="ACHVQEK"/>
<comment type="similarity">
    <text evidence="3">Belongs to the ribose 5-phosphate isomerase family.</text>
</comment>
<dbReference type="VEuPathDB" id="PiroplasmaDB:BBOV_III002460"/>
<reference evidence="7" key="3">
    <citation type="journal article" date="2021" name="Int. J. Parasitol.">
        <title>Comparative analysis of gene expression between Babesia bovis blood stages and kinetes allowed by improved genome annotation.</title>
        <authorList>
            <person name="Ueti M.W."/>
            <person name="Johnson W.C."/>
            <person name="Kappmeyer L.S."/>
            <person name="Herndon D.R."/>
            <person name="Mousel M.R."/>
            <person name="Reif K.E."/>
            <person name="Taus N.S."/>
            <person name="Ifeonu O.O."/>
            <person name="Silva J.C."/>
            <person name="Suarez C.E."/>
            <person name="Brayton K.A."/>
        </authorList>
    </citation>
    <scope>NUCLEOTIDE SEQUENCE [LARGE SCALE GENOMIC DNA]</scope>
</reference>
<sequence>MDRQECMRRAAEFAVDTYIQNGMIVGLGTGSTASYAVRYLAKQLSAAKLRDVTAVATSVATFRLMSELGIPSLEFDDSVSIDVAIDGADAIDGDLNLIKGGGGALFREKLVELGARKVIIIADGTKKVKGHLLQAFHVPVEIVQFGHVVTISRILSRVGPHVRSWTKRMNADGSLYLTDNNNVIMDIEFGPTDLPNLDFELRSVHGVVCTGLFLGIASTVVIAHSDGNLEVLSPDTASNS</sequence>